<proteinExistence type="predicted"/>
<protein>
    <submittedName>
        <fullName evidence="2">Uncharacterized protein</fullName>
    </submittedName>
</protein>
<dbReference type="OrthoDB" id="100955at2759"/>
<name>A0A8K1CDV6_PYTOL</name>
<evidence type="ECO:0000313" key="3">
    <source>
        <dbReference type="Proteomes" id="UP000794436"/>
    </source>
</evidence>
<evidence type="ECO:0000313" key="2">
    <source>
        <dbReference type="EMBL" id="TMW61203.1"/>
    </source>
</evidence>
<sequence length="362" mass="40164">MQTTASVTEGQGRLGVYEEGMTQFPPSTAEAYRYKMSAVEDRLHFWLEDINSKQQWQSKGLRLEDFTTSETTIPQATFADYVSSFQNCLVAKSIDEAVEVERVTNPSKPLGETKEESAKLSMEEYTAPETVIPQAGFLDYVSCFHSCLDANIATDSSEFARDLTPHESDDWEMRLTLKIKVFLSVWTLTYSFVLKQISLEPIDVLSAKIRDQADHIKALENEIEQLKLGGQKPIEPVFVQGVTIENRPNGHKLIWKYDGEDVGFGTPRPIIFNPSGTIAVSKPGVYVIHVVAQAINQGNGAVVELLQNDKRVATTTIAIINNVASTPLHRVLSLGLEDQLAIVYKGNSQSTAGSSLVMYKLQ</sequence>
<keyword evidence="3" id="KW-1185">Reference proteome</keyword>
<comment type="caution">
    <text evidence="2">The sequence shown here is derived from an EMBL/GenBank/DDBJ whole genome shotgun (WGS) entry which is preliminary data.</text>
</comment>
<dbReference type="EMBL" id="SPLM01000077">
    <property type="protein sequence ID" value="TMW61203.1"/>
    <property type="molecule type" value="Genomic_DNA"/>
</dbReference>
<gene>
    <name evidence="2" type="ORF">Poli38472_013666</name>
</gene>
<reference evidence="2" key="1">
    <citation type="submission" date="2019-03" db="EMBL/GenBank/DDBJ databases">
        <title>Long read genome sequence of the mycoparasitic Pythium oligandrum ATCC 38472 isolated from sugarbeet rhizosphere.</title>
        <authorList>
            <person name="Gaulin E."/>
        </authorList>
    </citation>
    <scope>NUCLEOTIDE SEQUENCE</scope>
    <source>
        <strain evidence="2">ATCC 38472_TT</strain>
    </source>
</reference>
<feature type="coiled-coil region" evidence="1">
    <location>
        <begin position="202"/>
        <end position="229"/>
    </location>
</feature>
<organism evidence="2 3">
    <name type="scientific">Pythium oligandrum</name>
    <name type="common">Mycoparasitic fungus</name>
    <dbReference type="NCBI Taxonomy" id="41045"/>
    <lineage>
        <taxon>Eukaryota</taxon>
        <taxon>Sar</taxon>
        <taxon>Stramenopiles</taxon>
        <taxon>Oomycota</taxon>
        <taxon>Peronosporomycetes</taxon>
        <taxon>Pythiales</taxon>
        <taxon>Pythiaceae</taxon>
        <taxon>Pythium</taxon>
    </lineage>
</organism>
<dbReference type="AlphaFoldDB" id="A0A8K1CDV6"/>
<keyword evidence="1" id="KW-0175">Coiled coil</keyword>
<accession>A0A8K1CDV6</accession>
<evidence type="ECO:0000256" key="1">
    <source>
        <dbReference type="SAM" id="Coils"/>
    </source>
</evidence>
<dbReference type="Proteomes" id="UP000794436">
    <property type="component" value="Unassembled WGS sequence"/>
</dbReference>